<name>A0A5C5UW01_9PLAN</name>
<protein>
    <recommendedName>
        <fullName evidence="3">MORN repeat variant</fullName>
    </recommendedName>
</protein>
<dbReference type="Proteomes" id="UP000317243">
    <property type="component" value="Unassembled WGS sequence"/>
</dbReference>
<proteinExistence type="predicted"/>
<dbReference type="EMBL" id="SIHI01000118">
    <property type="protein sequence ID" value="TWT29740.1"/>
    <property type="molecule type" value="Genomic_DNA"/>
</dbReference>
<comment type="caution">
    <text evidence="1">The sequence shown here is derived from an EMBL/GenBank/DDBJ whole genome shotgun (WGS) entry which is preliminary data.</text>
</comment>
<evidence type="ECO:0000313" key="1">
    <source>
        <dbReference type="EMBL" id="TWT29740.1"/>
    </source>
</evidence>
<sequence length="332" mass="37307">MSIQSTSLRPSGRSCVTIERRPSQHDPDCRNLSRGCADAQGALLETKSPRADVIAFVCTCRISCNTARLCSFCMLLPLRFTRRFRKAETCPSLRDSSSFSMARVHRKVYHPTTIKACSRERGHGTSTQVLSAMPPSLERSTMPYHKSKLFKCHTSNTRLLICLLSTFLSGCGRSSPAPGIDGEANRNTLHVNPSNKFGPTEKVAFLAPQEVSAQFTCVPFAWSNGPASVDNLTPKERGQVSAWGGFTRYSWGETVRKKEMYYIDPLSMKHRWQEELRNGQWVMYGPEVFYNEDGSYEIAFRSDGELEGPRIYFSADGEEISRQLYEDGIPVE</sequence>
<accession>A0A5C5UW01</accession>
<organism evidence="1 2">
    <name type="scientific">Thalassoglobus neptunius</name>
    <dbReference type="NCBI Taxonomy" id="1938619"/>
    <lineage>
        <taxon>Bacteria</taxon>
        <taxon>Pseudomonadati</taxon>
        <taxon>Planctomycetota</taxon>
        <taxon>Planctomycetia</taxon>
        <taxon>Planctomycetales</taxon>
        <taxon>Planctomycetaceae</taxon>
        <taxon>Thalassoglobus</taxon>
    </lineage>
</organism>
<reference evidence="1 2" key="1">
    <citation type="submission" date="2019-02" db="EMBL/GenBank/DDBJ databases">
        <title>Deep-cultivation of Planctomycetes and their phenomic and genomic characterization uncovers novel biology.</title>
        <authorList>
            <person name="Wiegand S."/>
            <person name="Jogler M."/>
            <person name="Boedeker C."/>
            <person name="Pinto D."/>
            <person name="Vollmers J."/>
            <person name="Rivas-Marin E."/>
            <person name="Kohn T."/>
            <person name="Peeters S.H."/>
            <person name="Heuer A."/>
            <person name="Rast P."/>
            <person name="Oberbeckmann S."/>
            <person name="Bunk B."/>
            <person name="Jeske O."/>
            <person name="Meyerdierks A."/>
            <person name="Storesund J.E."/>
            <person name="Kallscheuer N."/>
            <person name="Luecker S."/>
            <person name="Lage O.M."/>
            <person name="Pohl T."/>
            <person name="Merkel B.J."/>
            <person name="Hornburger P."/>
            <person name="Mueller R.-W."/>
            <person name="Bruemmer F."/>
            <person name="Labrenz M."/>
            <person name="Spormann A.M."/>
            <person name="Op Den Camp H."/>
            <person name="Overmann J."/>
            <person name="Amann R."/>
            <person name="Jetten M.S.M."/>
            <person name="Mascher T."/>
            <person name="Medema M.H."/>
            <person name="Devos D.P."/>
            <person name="Kaster A.-K."/>
            <person name="Ovreas L."/>
            <person name="Rohde M."/>
            <person name="Galperin M.Y."/>
            <person name="Jogler C."/>
        </authorList>
    </citation>
    <scope>NUCLEOTIDE SEQUENCE [LARGE SCALE GENOMIC DNA]</scope>
    <source>
        <strain evidence="1 2">KOR42</strain>
    </source>
</reference>
<dbReference type="AlphaFoldDB" id="A0A5C5UW01"/>
<evidence type="ECO:0000313" key="2">
    <source>
        <dbReference type="Proteomes" id="UP000317243"/>
    </source>
</evidence>
<evidence type="ECO:0008006" key="3">
    <source>
        <dbReference type="Google" id="ProtNLM"/>
    </source>
</evidence>
<keyword evidence="2" id="KW-1185">Reference proteome</keyword>
<gene>
    <name evidence="1" type="ORF">KOR42_55070</name>
</gene>